<dbReference type="Pfam" id="PF13202">
    <property type="entry name" value="EF-hand_5"/>
    <property type="match status" value="1"/>
</dbReference>
<dbReference type="InterPro" id="IPR018247">
    <property type="entry name" value="EF_Hand_1_Ca_BS"/>
</dbReference>
<accession>A0A918P322</accession>
<dbReference type="InterPro" id="IPR011992">
    <property type="entry name" value="EF-hand-dom_pair"/>
</dbReference>
<dbReference type="PROSITE" id="PS50222">
    <property type="entry name" value="EF_HAND_2"/>
    <property type="match status" value="3"/>
</dbReference>
<dbReference type="Proteomes" id="UP000645257">
    <property type="component" value="Unassembled WGS sequence"/>
</dbReference>
<evidence type="ECO:0000313" key="4">
    <source>
        <dbReference type="Proteomes" id="UP000645257"/>
    </source>
</evidence>
<dbReference type="Pfam" id="PF13499">
    <property type="entry name" value="EF-hand_7"/>
    <property type="match status" value="1"/>
</dbReference>
<feature type="compositionally biased region" description="Basic residues" evidence="1">
    <location>
        <begin position="97"/>
        <end position="107"/>
    </location>
</feature>
<feature type="domain" description="EF-hand" evidence="2">
    <location>
        <begin position="138"/>
        <end position="173"/>
    </location>
</feature>
<name>A0A918P322_9NEIS</name>
<reference evidence="3" key="2">
    <citation type="submission" date="2020-09" db="EMBL/GenBank/DDBJ databases">
        <authorList>
            <person name="Sun Q."/>
            <person name="Kim S."/>
        </authorList>
    </citation>
    <scope>NUCLEOTIDE SEQUENCE</scope>
    <source>
        <strain evidence="3">KCTC 32182</strain>
    </source>
</reference>
<dbReference type="PROSITE" id="PS00018">
    <property type="entry name" value="EF_HAND_1"/>
    <property type="match status" value="1"/>
</dbReference>
<comment type="caution">
    <text evidence="3">The sequence shown here is derived from an EMBL/GenBank/DDBJ whole genome shotgun (WGS) entry which is preliminary data.</text>
</comment>
<organism evidence="3 4">
    <name type="scientific">Paludibacterium paludis</name>
    <dbReference type="NCBI Taxonomy" id="1225769"/>
    <lineage>
        <taxon>Bacteria</taxon>
        <taxon>Pseudomonadati</taxon>
        <taxon>Pseudomonadota</taxon>
        <taxon>Betaproteobacteria</taxon>
        <taxon>Neisseriales</taxon>
        <taxon>Chromobacteriaceae</taxon>
        <taxon>Paludibacterium</taxon>
    </lineage>
</organism>
<reference evidence="3" key="1">
    <citation type="journal article" date="2014" name="Int. J. Syst. Evol. Microbiol.">
        <title>Complete genome sequence of Corynebacterium casei LMG S-19264T (=DSM 44701T), isolated from a smear-ripened cheese.</title>
        <authorList>
            <consortium name="US DOE Joint Genome Institute (JGI-PGF)"/>
            <person name="Walter F."/>
            <person name="Albersmeier A."/>
            <person name="Kalinowski J."/>
            <person name="Ruckert C."/>
        </authorList>
    </citation>
    <scope>NUCLEOTIDE SEQUENCE</scope>
    <source>
        <strain evidence="3">KCTC 32182</strain>
    </source>
</reference>
<dbReference type="GO" id="GO:0005509">
    <property type="term" value="F:calcium ion binding"/>
    <property type="evidence" value="ECO:0007669"/>
    <property type="project" value="InterPro"/>
</dbReference>
<evidence type="ECO:0000313" key="3">
    <source>
        <dbReference type="EMBL" id="GGY16936.1"/>
    </source>
</evidence>
<dbReference type="SMART" id="SM00054">
    <property type="entry name" value="EFh"/>
    <property type="match status" value="3"/>
</dbReference>
<sequence>MSTFGNITATPYRNDPAQAVNTVFSHLDTSRQGYLGQSDFTSALQKLGIGKAQADTSASQLVAALDSDGDGKITQNEMTDGLEQLAAQFDRAFNTQRTHRHGHHHKPGPASEAGDGMSRNDLQNLLNALNSGQPRQTGALDTLINQFDAADTDKNGKLSASEAWSFLQATQSSGTAQPPASATASAIRTMMQLVSAYATPAAGGADSTQGRA</sequence>
<dbReference type="EMBL" id="BMYX01000010">
    <property type="protein sequence ID" value="GGY16936.1"/>
    <property type="molecule type" value="Genomic_DNA"/>
</dbReference>
<dbReference type="InterPro" id="IPR002048">
    <property type="entry name" value="EF_hand_dom"/>
</dbReference>
<feature type="domain" description="EF-hand" evidence="2">
    <location>
        <begin position="15"/>
        <end position="50"/>
    </location>
</feature>
<proteinExistence type="predicted"/>
<dbReference type="Gene3D" id="1.10.238.10">
    <property type="entry name" value="EF-hand"/>
    <property type="match status" value="1"/>
</dbReference>
<gene>
    <name evidence="3" type="ORF">GCM10011289_20500</name>
</gene>
<dbReference type="CDD" id="cd00051">
    <property type="entry name" value="EFh"/>
    <property type="match status" value="1"/>
</dbReference>
<feature type="domain" description="EF-hand" evidence="2">
    <location>
        <begin position="53"/>
        <end position="88"/>
    </location>
</feature>
<feature type="region of interest" description="Disordered" evidence="1">
    <location>
        <begin position="96"/>
        <end position="116"/>
    </location>
</feature>
<keyword evidence="4" id="KW-1185">Reference proteome</keyword>
<protein>
    <recommendedName>
        <fullName evidence="2">EF-hand domain-containing protein</fullName>
    </recommendedName>
</protein>
<evidence type="ECO:0000256" key="1">
    <source>
        <dbReference type="SAM" id="MobiDB-lite"/>
    </source>
</evidence>
<dbReference type="SUPFAM" id="SSF47473">
    <property type="entry name" value="EF-hand"/>
    <property type="match status" value="1"/>
</dbReference>
<dbReference type="AlphaFoldDB" id="A0A918P322"/>
<dbReference type="RefSeq" id="WP_189533952.1">
    <property type="nucleotide sequence ID" value="NZ_BMYX01000010.1"/>
</dbReference>
<evidence type="ECO:0000259" key="2">
    <source>
        <dbReference type="PROSITE" id="PS50222"/>
    </source>
</evidence>